<reference evidence="2 3" key="1">
    <citation type="submission" date="2024-02" db="EMBL/GenBank/DDBJ databases">
        <authorList>
            <person name="Daric V."/>
            <person name="Darras S."/>
        </authorList>
    </citation>
    <scope>NUCLEOTIDE SEQUENCE [LARGE SCALE GENOMIC DNA]</scope>
</reference>
<feature type="region of interest" description="Disordered" evidence="1">
    <location>
        <begin position="139"/>
        <end position="158"/>
    </location>
</feature>
<dbReference type="EMBL" id="CAWYQH010000002">
    <property type="protein sequence ID" value="CAK8672960.1"/>
    <property type="molecule type" value="Genomic_DNA"/>
</dbReference>
<keyword evidence="3" id="KW-1185">Reference proteome</keyword>
<gene>
    <name evidence="2" type="ORF">CVLEPA_LOCUS2752</name>
</gene>
<evidence type="ECO:0000256" key="1">
    <source>
        <dbReference type="SAM" id="MobiDB-lite"/>
    </source>
</evidence>
<dbReference type="Proteomes" id="UP001642483">
    <property type="component" value="Unassembled WGS sequence"/>
</dbReference>
<feature type="compositionally biased region" description="Low complexity" evidence="1">
    <location>
        <begin position="148"/>
        <end position="158"/>
    </location>
</feature>
<evidence type="ECO:0000313" key="3">
    <source>
        <dbReference type="Proteomes" id="UP001642483"/>
    </source>
</evidence>
<sequence>MGRFTGNYSVKSASSQVKSSEIVSNEIVPGASMMGDALTCCRVARDPSGDSDVRQVAEKEVELLVIKEHPQRVRRRSSVAPSTTPIREDKVLEELCQSSNIEPEVPANEMKSKDVKKLVKRISLSGKFASIGREVVLERMQDSDSIESTSTSTLKRNR</sequence>
<accession>A0ABP0F3E8</accession>
<evidence type="ECO:0000313" key="2">
    <source>
        <dbReference type="EMBL" id="CAK8672960.1"/>
    </source>
</evidence>
<organism evidence="2 3">
    <name type="scientific">Clavelina lepadiformis</name>
    <name type="common">Light-bulb sea squirt</name>
    <name type="synonym">Ascidia lepadiformis</name>
    <dbReference type="NCBI Taxonomy" id="159417"/>
    <lineage>
        <taxon>Eukaryota</taxon>
        <taxon>Metazoa</taxon>
        <taxon>Chordata</taxon>
        <taxon>Tunicata</taxon>
        <taxon>Ascidiacea</taxon>
        <taxon>Aplousobranchia</taxon>
        <taxon>Clavelinidae</taxon>
        <taxon>Clavelina</taxon>
    </lineage>
</organism>
<name>A0ABP0F3E8_CLALP</name>
<protein>
    <submittedName>
        <fullName evidence="2">Uncharacterized protein</fullName>
    </submittedName>
</protein>
<comment type="caution">
    <text evidence="2">The sequence shown here is derived from an EMBL/GenBank/DDBJ whole genome shotgun (WGS) entry which is preliminary data.</text>
</comment>
<proteinExistence type="predicted"/>